<proteinExistence type="predicted"/>
<keyword evidence="1" id="KW-0862">Zinc</keyword>
<dbReference type="Gene3D" id="1.10.10.10">
    <property type="entry name" value="Winged helix-like DNA-binding domain superfamily/Winged helix DNA-binding domain"/>
    <property type="match status" value="1"/>
</dbReference>
<keyword evidence="4" id="KW-1185">Reference proteome</keyword>
<dbReference type="AlphaFoldDB" id="A0A368ZH62"/>
<evidence type="ECO:0000256" key="1">
    <source>
        <dbReference type="PIRSR" id="PIRSR602481-1"/>
    </source>
</evidence>
<keyword evidence="1" id="KW-0479">Metal-binding</keyword>
<reference evidence="3 4" key="1">
    <citation type="submission" date="2018-07" db="EMBL/GenBank/DDBJ databases">
        <title>Genomic Encyclopedia of Type Strains, Phase III (KMG-III): the genomes of soil and plant-associated and newly described type strains.</title>
        <authorList>
            <person name="Whitman W."/>
        </authorList>
    </citation>
    <scope>NUCLEOTIDE SEQUENCE [LARGE SCALE GENOMIC DNA]</scope>
    <source>
        <strain evidence="3 4">CECT 7958</strain>
    </source>
</reference>
<feature type="binding site" evidence="1">
    <location>
        <position position="131"/>
    </location>
    <ligand>
        <name>Zn(2+)</name>
        <dbReference type="ChEBI" id="CHEBI:29105"/>
    </ligand>
</feature>
<dbReference type="Proteomes" id="UP000253436">
    <property type="component" value="Unassembled WGS sequence"/>
</dbReference>
<feature type="binding site" evidence="1">
    <location>
        <position position="134"/>
    </location>
    <ligand>
        <name>Zn(2+)</name>
        <dbReference type="ChEBI" id="CHEBI:29105"/>
    </ligand>
</feature>
<dbReference type="EMBL" id="QPJO01000002">
    <property type="protein sequence ID" value="RCW92821.1"/>
    <property type="molecule type" value="Genomic_DNA"/>
</dbReference>
<dbReference type="InterPro" id="IPR036388">
    <property type="entry name" value="WH-like_DNA-bd_sf"/>
</dbReference>
<accession>A0A368ZH62</accession>
<dbReference type="InterPro" id="IPR002481">
    <property type="entry name" value="FUR"/>
</dbReference>
<dbReference type="SUPFAM" id="SSF46785">
    <property type="entry name" value="Winged helix' DNA-binding domain"/>
    <property type="match status" value="1"/>
</dbReference>
<evidence type="ECO:0000313" key="3">
    <source>
        <dbReference type="EMBL" id="RCW92821.1"/>
    </source>
</evidence>
<keyword evidence="2" id="KW-0408">Iron</keyword>
<dbReference type="PANTHER" id="PTHR33202">
    <property type="entry name" value="ZINC UPTAKE REGULATION PROTEIN"/>
    <property type="match status" value="1"/>
</dbReference>
<comment type="cofactor">
    <cofactor evidence="2">
        <name>Mn(2+)</name>
        <dbReference type="ChEBI" id="CHEBI:29035"/>
    </cofactor>
    <cofactor evidence="2">
        <name>Fe(2+)</name>
        <dbReference type="ChEBI" id="CHEBI:29033"/>
    </cofactor>
    <text evidence="2">Binds 1 Mn(2+) or Fe(2+) ion per subunit.</text>
</comment>
<dbReference type="InterPro" id="IPR036390">
    <property type="entry name" value="WH_DNA-bd_sf"/>
</dbReference>
<protein>
    <submittedName>
        <fullName evidence="3">Fur family ferric uptake transcriptional regulator</fullName>
    </submittedName>
</protein>
<feature type="binding site" evidence="1">
    <location>
        <position position="100"/>
    </location>
    <ligand>
        <name>Zn(2+)</name>
        <dbReference type="ChEBI" id="CHEBI:29105"/>
    </ligand>
</feature>
<gene>
    <name evidence="3" type="ORF">DFQ08_102857</name>
</gene>
<dbReference type="GO" id="GO:0045892">
    <property type="term" value="P:negative regulation of DNA-templated transcription"/>
    <property type="evidence" value="ECO:0007669"/>
    <property type="project" value="TreeGrafter"/>
</dbReference>
<feature type="binding site" evidence="1">
    <location>
        <position position="97"/>
    </location>
    <ligand>
        <name>Zn(2+)</name>
        <dbReference type="ChEBI" id="CHEBI:29105"/>
    </ligand>
</feature>
<dbReference type="GO" id="GO:0000976">
    <property type="term" value="F:transcription cis-regulatory region binding"/>
    <property type="evidence" value="ECO:0007669"/>
    <property type="project" value="TreeGrafter"/>
</dbReference>
<dbReference type="GO" id="GO:0008270">
    <property type="term" value="F:zinc ion binding"/>
    <property type="evidence" value="ECO:0007669"/>
    <property type="project" value="TreeGrafter"/>
</dbReference>
<comment type="cofactor">
    <cofactor evidence="1">
        <name>Zn(2+)</name>
        <dbReference type="ChEBI" id="CHEBI:29105"/>
    </cofactor>
    <text evidence="1">Binds 1 zinc ion per subunit.</text>
</comment>
<name>A0A368ZH62_9FLAO</name>
<dbReference type="Pfam" id="PF01475">
    <property type="entry name" value="FUR"/>
    <property type="match status" value="1"/>
</dbReference>
<dbReference type="GO" id="GO:1900376">
    <property type="term" value="P:regulation of secondary metabolite biosynthetic process"/>
    <property type="evidence" value="ECO:0007669"/>
    <property type="project" value="TreeGrafter"/>
</dbReference>
<sequence>MRLSCIKLVFMGIIRKTKSVAAVLQIFEEQEDAQSVVHLIELLKDEMNRTTVYRILDRFEKDGIIHSFNGKDGLRWYAKCHGCDSNHHVDAHPHFQCTECDKVECLSLEIEIPQVKNHKIDSTDILLMGQCEACRH</sequence>
<dbReference type="GO" id="GO:0003700">
    <property type="term" value="F:DNA-binding transcription factor activity"/>
    <property type="evidence" value="ECO:0007669"/>
    <property type="project" value="InterPro"/>
</dbReference>
<dbReference type="PANTHER" id="PTHR33202:SF7">
    <property type="entry name" value="FERRIC UPTAKE REGULATION PROTEIN"/>
    <property type="match status" value="1"/>
</dbReference>
<evidence type="ECO:0000313" key="4">
    <source>
        <dbReference type="Proteomes" id="UP000253436"/>
    </source>
</evidence>
<evidence type="ECO:0000256" key="2">
    <source>
        <dbReference type="PIRSR" id="PIRSR602481-2"/>
    </source>
</evidence>
<organism evidence="3 4">
    <name type="scientific">Winogradskyella arenosi</name>
    <dbReference type="NCBI Taxonomy" id="533325"/>
    <lineage>
        <taxon>Bacteria</taxon>
        <taxon>Pseudomonadati</taxon>
        <taxon>Bacteroidota</taxon>
        <taxon>Flavobacteriia</taxon>
        <taxon>Flavobacteriales</taxon>
        <taxon>Flavobacteriaceae</taxon>
        <taxon>Winogradskyella</taxon>
    </lineage>
</organism>
<comment type="caution">
    <text evidence="3">The sequence shown here is derived from an EMBL/GenBank/DDBJ whole genome shotgun (WGS) entry which is preliminary data.</text>
</comment>
<feature type="binding site" evidence="2">
    <location>
        <position position="88"/>
    </location>
    <ligand>
        <name>Fe cation</name>
        <dbReference type="ChEBI" id="CHEBI:24875"/>
    </ligand>
</feature>